<keyword evidence="2" id="KW-1185">Reference proteome</keyword>
<reference evidence="1 2" key="1">
    <citation type="submission" date="2017-07" db="EMBL/GenBank/DDBJ databases">
        <title>First draft Genome Sequence of Nocardia cerradoensis isolated from human infection.</title>
        <authorList>
            <person name="Carrasco G."/>
        </authorList>
    </citation>
    <scope>NUCLEOTIDE SEQUENCE [LARGE SCALE GENOMIC DNA]</scope>
    <source>
        <strain evidence="1 2">CNM20130759</strain>
    </source>
</reference>
<evidence type="ECO:0000313" key="2">
    <source>
        <dbReference type="Proteomes" id="UP000215506"/>
    </source>
</evidence>
<dbReference type="AlphaFoldDB" id="A0A231HD34"/>
<name>A0A231HD34_9NOCA</name>
<sequence length="103" mass="10659">MTMTPTGGSVGATIVSVSIRTAGAEVQKHHTQSADPGSGMVMQMAIGFAVVSEALSAEAMGAATAPSDKMIAVVARAFADFLCMVRTFRRAPSKGNRKARSRT</sequence>
<dbReference type="Proteomes" id="UP000215506">
    <property type="component" value="Unassembled WGS sequence"/>
</dbReference>
<protein>
    <submittedName>
        <fullName evidence="1">Uncharacterized protein</fullName>
    </submittedName>
</protein>
<proteinExistence type="predicted"/>
<organism evidence="1 2">
    <name type="scientific">Nocardia cerradoensis</name>
    <dbReference type="NCBI Taxonomy" id="85688"/>
    <lineage>
        <taxon>Bacteria</taxon>
        <taxon>Bacillati</taxon>
        <taxon>Actinomycetota</taxon>
        <taxon>Actinomycetes</taxon>
        <taxon>Mycobacteriales</taxon>
        <taxon>Nocardiaceae</taxon>
        <taxon>Nocardia</taxon>
    </lineage>
</organism>
<dbReference type="EMBL" id="NGAF01000002">
    <property type="protein sequence ID" value="OXR46617.1"/>
    <property type="molecule type" value="Genomic_DNA"/>
</dbReference>
<comment type="caution">
    <text evidence="1">The sequence shown here is derived from an EMBL/GenBank/DDBJ whole genome shotgun (WGS) entry which is preliminary data.</text>
</comment>
<accession>A0A231HD34</accession>
<evidence type="ECO:0000313" key="1">
    <source>
        <dbReference type="EMBL" id="OXR46617.1"/>
    </source>
</evidence>
<gene>
    <name evidence="1" type="ORF">B7C42_01588</name>
</gene>